<sequence>MARKEEKSRKRPTDVRESTSICACRLVAGTNPNASATNSCLLSHSGLGPNNGIYPTIFGFLYGFDSIY</sequence>
<reference evidence="1" key="1">
    <citation type="submission" date="2021-04" db="EMBL/GenBank/DDBJ databases">
        <title>Draft Genome Sequence of Pandoravirus japonicus, Isolated from the Sabaishi River of Niigata, Japan.</title>
        <authorList>
            <person name="Hosokawa N."/>
            <person name="Takahashi H."/>
            <person name="Aoki K."/>
            <person name="Takemura M."/>
        </authorList>
    </citation>
    <scope>NUCLEOTIDE SEQUENCE</scope>
</reference>
<accession>A0A811BS55</accession>
<name>A0A811BS55_9VIRU</name>
<dbReference type="EMBL" id="LC625835">
    <property type="protein sequence ID" value="BCU03662.1"/>
    <property type="molecule type" value="Genomic_DNA"/>
</dbReference>
<protein>
    <submittedName>
        <fullName evidence="1">Uncharacterized protein</fullName>
    </submittedName>
</protein>
<evidence type="ECO:0000313" key="1">
    <source>
        <dbReference type="EMBL" id="BCU03662.1"/>
    </source>
</evidence>
<dbReference type="Proteomes" id="UP001253637">
    <property type="component" value="Segment"/>
</dbReference>
<proteinExistence type="predicted"/>
<organism evidence="1 2">
    <name type="scientific">Pandoravirus japonicus</name>
    <dbReference type="NCBI Taxonomy" id="2823154"/>
    <lineage>
        <taxon>Viruses</taxon>
        <taxon>Pandoravirus</taxon>
    </lineage>
</organism>
<evidence type="ECO:0000313" key="2">
    <source>
        <dbReference type="Proteomes" id="UP001253637"/>
    </source>
</evidence>